<organism evidence="1 2">
    <name type="scientific">Glossina pallidipes</name>
    <name type="common">Tsetse fly</name>
    <dbReference type="NCBI Taxonomy" id="7398"/>
    <lineage>
        <taxon>Eukaryota</taxon>
        <taxon>Metazoa</taxon>
        <taxon>Ecdysozoa</taxon>
        <taxon>Arthropoda</taxon>
        <taxon>Hexapoda</taxon>
        <taxon>Insecta</taxon>
        <taxon>Pterygota</taxon>
        <taxon>Neoptera</taxon>
        <taxon>Endopterygota</taxon>
        <taxon>Diptera</taxon>
        <taxon>Brachycera</taxon>
        <taxon>Muscomorpha</taxon>
        <taxon>Hippoboscoidea</taxon>
        <taxon>Glossinidae</taxon>
        <taxon>Glossina</taxon>
    </lineage>
</organism>
<evidence type="ECO:0008006" key="3">
    <source>
        <dbReference type="Google" id="ProtNLM"/>
    </source>
</evidence>
<keyword evidence="2" id="KW-1185">Reference proteome</keyword>
<evidence type="ECO:0000313" key="2">
    <source>
        <dbReference type="Proteomes" id="UP000092445"/>
    </source>
</evidence>
<sequence>MSRYFRCSLGRLRSSVSKRNIFSDTQQTFIGGGLEKFQGGIKEEKYFLSQNNELILKMREQGAKLKCEKSQQSDSELPEAAEKKSSDYLALRETCSPNKHKNFQEEAFFLHEPFVRFLNSTALNDSMKGKLACLNDCMGSTRFFKVAKAKSKEDLIVVKLFVKNNPTLSLEDHKDRVEYIKKTLTLVSIWKPIIGITYCGRVQHPCYLMLAW</sequence>
<proteinExistence type="predicted"/>
<dbReference type="Proteomes" id="UP000092445">
    <property type="component" value="Unassembled WGS sequence"/>
</dbReference>
<dbReference type="EnsemblMetazoa" id="GPAI010685-RA">
    <property type="protein sequence ID" value="GPAI010685-PA"/>
    <property type="gene ID" value="GPAI010685"/>
</dbReference>
<accession>A0A1A9ZCP3</accession>
<reference evidence="1" key="2">
    <citation type="submission" date="2020-05" db="UniProtKB">
        <authorList>
            <consortium name="EnsemblMetazoa"/>
        </authorList>
    </citation>
    <scope>IDENTIFICATION</scope>
    <source>
        <strain evidence="1">IAEA</strain>
    </source>
</reference>
<dbReference type="AlphaFoldDB" id="A0A1A9ZCP3"/>
<dbReference type="VEuPathDB" id="VectorBase:GPAI010685"/>
<protein>
    <recommendedName>
        <fullName evidence="3">Protein kinase domain-containing protein</fullName>
    </recommendedName>
</protein>
<evidence type="ECO:0000313" key="1">
    <source>
        <dbReference type="EnsemblMetazoa" id="GPAI010685-PA"/>
    </source>
</evidence>
<reference evidence="2" key="1">
    <citation type="submission" date="2014-03" db="EMBL/GenBank/DDBJ databases">
        <authorList>
            <person name="Aksoy S."/>
            <person name="Warren W."/>
            <person name="Wilson R.K."/>
        </authorList>
    </citation>
    <scope>NUCLEOTIDE SEQUENCE [LARGE SCALE GENOMIC DNA]</scope>
    <source>
        <strain evidence="2">IAEA</strain>
    </source>
</reference>
<dbReference type="STRING" id="7398.A0A1A9ZCP3"/>
<name>A0A1A9ZCP3_GLOPL</name>